<dbReference type="InterPro" id="IPR050066">
    <property type="entry name" value="UvrABC_protein_C"/>
</dbReference>
<comment type="similarity">
    <text evidence="7">Belongs to the UvrC family.</text>
</comment>
<reference evidence="12" key="1">
    <citation type="journal article" date="2021" name="PeerJ">
        <title>Extensive microbial diversity within the chicken gut microbiome revealed by metagenomics and culture.</title>
        <authorList>
            <person name="Gilroy R."/>
            <person name="Ravi A."/>
            <person name="Getino M."/>
            <person name="Pursley I."/>
            <person name="Horton D.L."/>
            <person name="Alikhan N.F."/>
            <person name="Baker D."/>
            <person name="Gharbi K."/>
            <person name="Hall N."/>
            <person name="Watson M."/>
            <person name="Adriaenssens E.M."/>
            <person name="Foster-Nyarko E."/>
            <person name="Jarju S."/>
            <person name="Secka A."/>
            <person name="Antonio M."/>
            <person name="Oren A."/>
            <person name="Chaudhuri R.R."/>
            <person name="La Ragione R."/>
            <person name="Hildebrand F."/>
            <person name="Pallen M.J."/>
        </authorList>
    </citation>
    <scope>NUCLEOTIDE SEQUENCE</scope>
    <source>
        <strain evidence="12">CHK189-11263</strain>
    </source>
</reference>
<keyword evidence="2 7" id="KW-0227">DNA damage</keyword>
<evidence type="ECO:0000259" key="9">
    <source>
        <dbReference type="PROSITE" id="PS50151"/>
    </source>
</evidence>
<dbReference type="SUPFAM" id="SSF82771">
    <property type="entry name" value="GIY-YIG endonuclease"/>
    <property type="match status" value="1"/>
</dbReference>
<dbReference type="InterPro" id="IPR038476">
    <property type="entry name" value="UvrC_RNase_H_dom_sf"/>
</dbReference>
<dbReference type="SUPFAM" id="SSF46600">
    <property type="entry name" value="C-terminal UvrC-binding domain of UvrB"/>
    <property type="match status" value="1"/>
</dbReference>
<keyword evidence="4 7" id="KW-0267">Excision nuclease</keyword>
<feature type="domain" description="UvrC family homology region profile" evidence="11">
    <location>
        <begin position="257"/>
        <end position="484"/>
    </location>
</feature>
<protein>
    <recommendedName>
        <fullName evidence="7">UvrABC system protein C</fullName>
        <shortName evidence="7">Protein UvrC</shortName>
    </recommendedName>
    <alternativeName>
        <fullName evidence="7">Excinuclease ABC subunit C</fullName>
    </alternativeName>
</protein>
<reference evidence="12" key="2">
    <citation type="submission" date="2021-04" db="EMBL/GenBank/DDBJ databases">
        <authorList>
            <person name="Gilroy R."/>
        </authorList>
    </citation>
    <scope>NUCLEOTIDE SEQUENCE</scope>
    <source>
        <strain evidence="12">CHK189-11263</strain>
    </source>
</reference>
<evidence type="ECO:0000313" key="13">
    <source>
        <dbReference type="Proteomes" id="UP000824208"/>
    </source>
</evidence>
<organism evidence="12 13">
    <name type="scientific">Candidatus Flavonifractor intestinipullorum</name>
    <dbReference type="NCBI Taxonomy" id="2838587"/>
    <lineage>
        <taxon>Bacteria</taxon>
        <taxon>Bacillati</taxon>
        <taxon>Bacillota</taxon>
        <taxon>Clostridia</taxon>
        <taxon>Eubacteriales</taxon>
        <taxon>Oscillospiraceae</taxon>
        <taxon>Flavonifractor</taxon>
    </lineage>
</organism>
<keyword evidence="5 7" id="KW-0234">DNA repair</keyword>
<comment type="caution">
    <text evidence="12">The sequence shown here is derived from an EMBL/GenBank/DDBJ whole genome shotgun (WGS) entry which is preliminary data.</text>
</comment>
<dbReference type="PANTHER" id="PTHR30562">
    <property type="entry name" value="UVRC/OXIDOREDUCTASE"/>
    <property type="match status" value="1"/>
</dbReference>
<dbReference type="CDD" id="cd10434">
    <property type="entry name" value="GIY-YIG_UvrC_Cho"/>
    <property type="match status" value="1"/>
</dbReference>
<evidence type="ECO:0000256" key="5">
    <source>
        <dbReference type="ARBA" id="ARBA00023204"/>
    </source>
</evidence>
<evidence type="ECO:0000259" key="11">
    <source>
        <dbReference type="PROSITE" id="PS50165"/>
    </source>
</evidence>
<evidence type="ECO:0000256" key="8">
    <source>
        <dbReference type="SAM" id="MobiDB-lite"/>
    </source>
</evidence>
<accession>A0A9D2M946</accession>
<comment type="function">
    <text evidence="7">The UvrABC repair system catalyzes the recognition and processing of DNA lesions. UvrC both incises the 5' and 3' sides of the lesion. The N-terminal half is responsible for the 3' incision and the C-terminal half is responsible for the 5' incision.</text>
</comment>
<evidence type="ECO:0000256" key="4">
    <source>
        <dbReference type="ARBA" id="ARBA00022881"/>
    </source>
</evidence>
<dbReference type="InterPro" id="IPR041663">
    <property type="entry name" value="DisA/LigA_HHH"/>
</dbReference>
<evidence type="ECO:0000313" key="12">
    <source>
        <dbReference type="EMBL" id="HJB56470.1"/>
    </source>
</evidence>
<keyword evidence="1 7" id="KW-0963">Cytoplasm</keyword>
<name>A0A9D2M946_9FIRM</name>
<dbReference type="GO" id="GO:0009380">
    <property type="term" value="C:excinuclease repair complex"/>
    <property type="evidence" value="ECO:0007669"/>
    <property type="project" value="InterPro"/>
</dbReference>
<keyword evidence="3 7" id="KW-0228">DNA excision</keyword>
<dbReference type="InterPro" id="IPR001162">
    <property type="entry name" value="UvrC_RNase_H_dom"/>
</dbReference>
<sequence length="632" mass="70951">MTFDELKEKAHALPLKPGVYIMQDAKNQVIYVGKAKALKNRVSQYFAHLASHTEKTRAMVSQIDHFDVIVADSEFEALVLENSLIKRHQPRYNILLKDDKGYPYIRLSVGEAYPRFSLANKAAEDGARYFGPYGSRGSTQTIIDALLAALRLPSCSRNFPRDIGKGRPCLNYHMGRCDGYCRREMDQSRYAEAIEQAVRLLEGKFQEVGEELQAEMEQAAEELRFERAAELRDRYQAIELLGKRQKVVAGSLADTDVVGFHRGEAKSCFVVLHYVDGELAAKDWTLMETPMEEDEGDVVSALVRSFYGGRGNLPRQILLPCELEDEVPMARMLSEQAGRRVALVTPRRGAKMDLIRLAEKNAVEEVVRATSREERQSKRLELLGKLLGLPEPPGRIEAYDISNTGRDDIVASMTVFVDGRPLKRDYRHFKLKDMDGPDDYASMEQVLTRRFQRYLDGDEKFGEKPDLLLIDGGTTHARVAVKVLAGLGLTVPVFGMVKDERHRTRALVSPAGEEIGIQGNPALFAFVGQIQEETHRFAIEFNRLQRTRRVQGSVLDQIPGVGEKRRAELLKHFKSIKNIKAASLEELEQAVPKHTARAVYGFFHTPPAIQHGKDETPCESSPARPGDGGSKS</sequence>
<evidence type="ECO:0000256" key="3">
    <source>
        <dbReference type="ARBA" id="ARBA00022769"/>
    </source>
</evidence>
<dbReference type="GO" id="GO:0006289">
    <property type="term" value="P:nucleotide-excision repair"/>
    <property type="evidence" value="ECO:0007669"/>
    <property type="project" value="UniProtKB-UniRule"/>
</dbReference>
<evidence type="ECO:0000256" key="1">
    <source>
        <dbReference type="ARBA" id="ARBA00022490"/>
    </source>
</evidence>
<dbReference type="Gene3D" id="3.30.420.340">
    <property type="entry name" value="UvrC, RNAse H endonuclease domain"/>
    <property type="match status" value="1"/>
</dbReference>
<dbReference type="Pfam" id="PF12826">
    <property type="entry name" value="HHH_2"/>
    <property type="match status" value="1"/>
</dbReference>
<feature type="domain" description="UVR" evidence="9">
    <location>
        <begin position="206"/>
        <end position="241"/>
    </location>
</feature>
<dbReference type="InterPro" id="IPR047296">
    <property type="entry name" value="GIY-YIG_UvrC_Cho"/>
</dbReference>
<dbReference type="PROSITE" id="PS50151">
    <property type="entry name" value="UVR"/>
    <property type="match status" value="1"/>
</dbReference>
<dbReference type="InterPro" id="IPR001943">
    <property type="entry name" value="UVR_dom"/>
</dbReference>
<dbReference type="Gene3D" id="4.10.860.10">
    <property type="entry name" value="UVR domain"/>
    <property type="match status" value="1"/>
</dbReference>
<feature type="domain" description="GIY-YIG" evidence="10">
    <location>
        <begin position="15"/>
        <end position="94"/>
    </location>
</feature>
<dbReference type="EMBL" id="DWYC01000032">
    <property type="protein sequence ID" value="HJB56470.1"/>
    <property type="molecule type" value="Genomic_DNA"/>
</dbReference>
<dbReference type="Proteomes" id="UP000824208">
    <property type="component" value="Unassembled WGS sequence"/>
</dbReference>
<dbReference type="AlphaFoldDB" id="A0A9D2M946"/>
<gene>
    <name evidence="7 12" type="primary">uvrC</name>
    <name evidence="12" type="ORF">H9714_02850</name>
</gene>
<dbReference type="GO" id="GO:0009432">
    <property type="term" value="P:SOS response"/>
    <property type="evidence" value="ECO:0007669"/>
    <property type="project" value="UniProtKB-UniRule"/>
</dbReference>
<dbReference type="HAMAP" id="MF_00203">
    <property type="entry name" value="UvrC"/>
    <property type="match status" value="1"/>
</dbReference>
<evidence type="ECO:0000256" key="2">
    <source>
        <dbReference type="ARBA" id="ARBA00022763"/>
    </source>
</evidence>
<dbReference type="Gene3D" id="3.40.1440.10">
    <property type="entry name" value="GIY-YIG endonuclease"/>
    <property type="match status" value="1"/>
</dbReference>
<dbReference type="Pfam" id="PF22920">
    <property type="entry name" value="UvrC_RNaseH"/>
    <property type="match status" value="1"/>
</dbReference>
<dbReference type="InterPro" id="IPR010994">
    <property type="entry name" value="RuvA_2-like"/>
</dbReference>
<dbReference type="SUPFAM" id="SSF47781">
    <property type="entry name" value="RuvA domain 2-like"/>
    <property type="match status" value="1"/>
</dbReference>
<dbReference type="InterPro" id="IPR004791">
    <property type="entry name" value="UvrC"/>
</dbReference>
<dbReference type="PROSITE" id="PS50165">
    <property type="entry name" value="UVRC"/>
    <property type="match status" value="1"/>
</dbReference>
<evidence type="ECO:0000256" key="7">
    <source>
        <dbReference type="HAMAP-Rule" id="MF_00203"/>
    </source>
</evidence>
<dbReference type="GO" id="GO:0009381">
    <property type="term" value="F:excinuclease ABC activity"/>
    <property type="evidence" value="ECO:0007669"/>
    <property type="project" value="UniProtKB-UniRule"/>
</dbReference>
<dbReference type="GO" id="GO:0005737">
    <property type="term" value="C:cytoplasm"/>
    <property type="evidence" value="ECO:0007669"/>
    <property type="project" value="UniProtKB-SubCell"/>
</dbReference>
<keyword evidence="6 7" id="KW-0742">SOS response</keyword>
<dbReference type="FunFam" id="3.40.1440.10:FF:000001">
    <property type="entry name" value="UvrABC system protein C"/>
    <property type="match status" value="1"/>
</dbReference>
<dbReference type="PROSITE" id="PS50164">
    <property type="entry name" value="GIY_YIG"/>
    <property type="match status" value="1"/>
</dbReference>
<dbReference type="Pfam" id="PF01541">
    <property type="entry name" value="GIY-YIG"/>
    <property type="match status" value="1"/>
</dbReference>
<dbReference type="NCBIfam" id="TIGR00194">
    <property type="entry name" value="uvrC"/>
    <property type="match status" value="1"/>
</dbReference>
<feature type="region of interest" description="Disordered" evidence="8">
    <location>
        <begin position="606"/>
        <end position="632"/>
    </location>
</feature>
<comment type="subcellular location">
    <subcellularLocation>
        <location evidence="7">Cytoplasm</location>
    </subcellularLocation>
</comment>
<dbReference type="Gene3D" id="1.10.150.20">
    <property type="entry name" value="5' to 3' exonuclease, C-terminal subdomain"/>
    <property type="match status" value="1"/>
</dbReference>
<proteinExistence type="inferred from homology"/>
<evidence type="ECO:0000259" key="10">
    <source>
        <dbReference type="PROSITE" id="PS50164"/>
    </source>
</evidence>
<dbReference type="InterPro" id="IPR036876">
    <property type="entry name" value="UVR_dom_sf"/>
</dbReference>
<dbReference type="Pfam" id="PF02151">
    <property type="entry name" value="UVR"/>
    <property type="match status" value="1"/>
</dbReference>
<dbReference type="PANTHER" id="PTHR30562:SF1">
    <property type="entry name" value="UVRABC SYSTEM PROTEIN C"/>
    <property type="match status" value="1"/>
</dbReference>
<dbReference type="InterPro" id="IPR000305">
    <property type="entry name" value="GIY-YIG_endonuc"/>
</dbReference>
<dbReference type="GO" id="GO:0003677">
    <property type="term" value="F:DNA binding"/>
    <property type="evidence" value="ECO:0007669"/>
    <property type="project" value="UniProtKB-UniRule"/>
</dbReference>
<dbReference type="SMART" id="SM00465">
    <property type="entry name" value="GIYc"/>
    <property type="match status" value="1"/>
</dbReference>
<dbReference type="Pfam" id="PF08459">
    <property type="entry name" value="UvrC_RNaseH_dom"/>
    <property type="match status" value="1"/>
</dbReference>
<comment type="subunit">
    <text evidence="7">Interacts with UvrB in an incision complex.</text>
</comment>
<dbReference type="InterPro" id="IPR035901">
    <property type="entry name" value="GIY-YIG_endonuc_sf"/>
</dbReference>
<evidence type="ECO:0000256" key="6">
    <source>
        <dbReference type="ARBA" id="ARBA00023236"/>
    </source>
</evidence>